<name>A0ACC0FDN3_9ERIC</name>
<evidence type="ECO:0000313" key="1">
    <source>
        <dbReference type="EMBL" id="KAI7986775.1"/>
    </source>
</evidence>
<dbReference type="Proteomes" id="UP001060215">
    <property type="component" value="Chromosome 15"/>
</dbReference>
<reference evidence="1 2" key="1">
    <citation type="journal article" date="2022" name="Plant J.">
        <title>Chromosome-level genome of Camellia lanceoleosa provides a valuable resource for understanding genome evolution and self-incompatibility.</title>
        <authorList>
            <person name="Gong W."/>
            <person name="Xiao S."/>
            <person name="Wang L."/>
            <person name="Liao Z."/>
            <person name="Chang Y."/>
            <person name="Mo W."/>
            <person name="Hu G."/>
            <person name="Li W."/>
            <person name="Zhao G."/>
            <person name="Zhu H."/>
            <person name="Hu X."/>
            <person name="Ji K."/>
            <person name="Xiang X."/>
            <person name="Song Q."/>
            <person name="Yuan D."/>
            <person name="Jin S."/>
            <person name="Zhang L."/>
        </authorList>
    </citation>
    <scope>NUCLEOTIDE SEQUENCE [LARGE SCALE GENOMIC DNA]</scope>
    <source>
        <strain evidence="1">SQ_2022a</strain>
    </source>
</reference>
<organism evidence="1 2">
    <name type="scientific">Camellia lanceoleosa</name>
    <dbReference type="NCBI Taxonomy" id="1840588"/>
    <lineage>
        <taxon>Eukaryota</taxon>
        <taxon>Viridiplantae</taxon>
        <taxon>Streptophyta</taxon>
        <taxon>Embryophyta</taxon>
        <taxon>Tracheophyta</taxon>
        <taxon>Spermatophyta</taxon>
        <taxon>Magnoliopsida</taxon>
        <taxon>eudicotyledons</taxon>
        <taxon>Gunneridae</taxon>
        <taxon>Pentapetalae</taxon>
        <taxon>asterids</taxon>
        <taxon>Ericales</taxon>
        <taxon>Theaceae</taxon>
        <taxon>Camellia</taxon>
    </lineage>
</organism>
<gene>
    <name evidence="1" type="ORF">LOK49_LG14G02065</name>
</gene>
<evidence type="ECO:0000313" key="2">
    <source>
        <dbReference type="Proteomes" id="UP001060215"/>
    </source>
</evidence>
<comment type="caution">
    <text evidence="1">The sequence shown here is derived from an EMBL/GenBank/DDBJ whole genome shotgun (WGS) entry which is preliminary data.</text>
</comment>
<protein>
    <submittedName>
        <fullName evidence="1">Nucleosome assembly protein 1-like 4</fullName>
    </submittedName>
</protein>
<keyword evidence="2" id="KW-1185">Reference proteome</keyword>
<sequence>MVSSPPEVPEDDDDIDVDIKEELHNQMELDYDIGSTIRDKISPHAVSWFTREAVQGDDLEDIHNDDDDEDGNEDGDDEDDEEDADQDEERAKISTKKSSGLKKSMLALPREGQQSEHLPECKQQ</sequence>
<accession>A0ACC0FDN3</accession>
<proteinExistence type="predicted"/>
<dbReference type="EMBL" id="CM045772">
    <property type="protein sequence ID" value="KAI7986775.1"/>
    <property type="molecule type" value="Genomic_DNA"/>
</dbReference>